<protein>
    <recommendedName>
        <fullName evidence="6">NADH:quinone oxidoreductase/Mrp antiporter transmembrane domain-containing protein</fullName>
    </recommendedName>
</protein>
<reference evidence="7" key="1">
    <citation type="submission" date="2023-11" db="EMBL/GenBank/DDBJ databases">
        <authorList>
            <person name="De Vega J J."/>
            <person name="De Vega J J."/>
        </authorList>
    </citation>
    <scope>NUCLEOTIDE SEQUENCE</scope>
</reference>
<dbReference type="PANTHER" id="PTHR42829">
    <property type="entry name" value="NADH-UBIQUINONE OXIDOREDUCTASE CHAIN 5"/>
    <property type="match status" value="1"/>
</dbReference>
<dbReference type="Pfam" id="PF00361">
    <property type="entry name" value="Proton_antipo_M"/>
    <property type="match status" value="1"/>
</dbReference>
<feature type="domain" description="NADH:quinone oxidoreductase/Mrp antiporter transmembrane" evidence="6">
    <location>
        <begin position="1"/>
        <end position="57"/>
    </location>
</feature>
<evidence type="ECO:0000256" key="4">
    <source>
        <dbReference type="ARBA" id="ARBA00023136"/>
    </source>
</evidence>
<accession>A0AAD2HCA2</accession>
<dbReference type="InterPro" id="IPR001750">
    <property type="entry name" value="ND/Mrp_TM"/>
</dbReference>
<keyword evidence="3 5" id="KW-1133">Transmembrane helix</keyword>
<dbReference type="GO" id="GO:0015990">
    <property type="term" value="P:electron transport coupled proton transport"/>
    <property type="evidence" value="ECO:0007669"/>
    <property type="project" value="TreeGrafter"/>
</dbReference>
<evidence type="ECO:0000313" key="8">
    <source>
        <dbReference type="Proteomes" id="UP001295794"/>
    </source>
</evidence>
<dbReference type="AlphaFoldDB" id="A0AAD2HCA2"/>
<dbReference type="Proteomes" id="UP001295794">
    <property type="component" value="Unassembled WGS sequence"/>
</dbReference>
<feature type="transmembrane region" description="Helical" evidence="5">
    <location>
        <begin position="12"/>
        <end position="32"/>
    </location>
</feature>
<gene>
    <name evidence="7" type="ORF">MYCIT1_LOCUS19615</name>
</gene>
<evidence type="ECO:0000313" key="7">
    <source>
        <dbReference type="EMBL" id="CAK5273276.1"/>
    </source>
</evidence>
<evidence type="ECO:0000256" key="2">
    <source>
        <dbReference type="ARBA" id="ARBA00022692"/>
    </source>
</evidence>
<dbReference type="GO" id="GO:0016020">
    <property type="term" value="C:membrane"/>
    <property type="evidence" value="ECO:0007669"/>
    <property type="project" value="UniProtKB-SubCell"/>
</dbReference>
<feature type="transmembrane region" description="Helical" evidence="5">
    <location>
        <begin position="97"/>
        <end position="118"/>
    </location>
</feature>
<proteinExistence type="predicted"/>
<keyword evidence="4 5" id="KW-0472">Membrane</keyword>
<evidence type="ECO:0000256" key="3">
    <source>
        <dbReference type="ARBA" id="ARBA00022989"/>
    </source>
</evidence>
<comment type="subcellular location">
    <subcellularLocation>
        <location evidence="1">Membrane</location>
        <topology evidence="1">Multi-pass membrane protein</topology>
    </subcellularLocation>
</comment>
<dbReference type="EMBL" id="CAVNYO010000267">
    <property type="protein sequence ID" value="CAK5273276.1"/>
    <property type="molecule type" value="Genomic_DNA"/>
</dbReference>
<evidence type="ECO:0000256" key="1">
    <source>
        <dbReference type="ARBA" id="ARBA00004141"/>
    </source>
</evidence>
<dbReference type="GO" id="GO:0008137">
    <property type="term" value="F:NADH dehydrogenase (ubiquinone) activity"/>
    <property type="evidence" value="ECO:0007669"/>
    <property type="project" value="InterPro"/>
</dbReference>
<keyword evidence="2 5" id="KW-0812">Transmembrane</keyword>
<organism evidence="7 8">
    <name type="scientific">Mycena citricolor</name>
    <dbReference type="NCBI Taxonomy" id="2018698"/>
    <lineage>
        <taxon>Eukaryota</taxon>
        <taxon>Fungi</taxon>
        <taxon>Dikarya</taxon>
        <taxon>Basidiomycota</taxon>
        <taxon>Agaricomycotina</taxon>
        <taxon>Agaricomycetes</taxon>
        <taxon>Agaricomycetidae</taxon>
        <taxon>Agaricales</taxon>
        <taxon>Marasmiineae</taxon>
        <taxon>Mycenaceae</taxon>
        <taxon>Mycena</taxon>
    </lineage>
</organism>
<keyword evidence="8" id="KW-1185">Reference proteome</keyword>
<dbReference type="GO" id="GO:0042773">
    <property type="term" value="P:ATP synthesis coupled electron transport"/>
    <property type="evidence" value="ECO:0007669"/>
    <property type="project" value="InterPro"/>
</dbReference>
<name>A0AAD2HCA2_9AGAR</name>
<dbReference type="PANTHER" id="PTHR42829:SF2">
    <property type="entry name" value="NADH-UBIQUINONE OXIDOREDUCTASE CHAIN 5"/>
    <property type="match status" value="1"/>
</dbReference>
<evidence type="ECO:0000259" key="6">
    <source>
        <dbReference type="Pfam" id="PF00361"/>
    </source>
</evidence>
<evidence type="ECO:0000256" key="5">
    <source>
        <dbReference type="SAM" id="Phobius"/>
    </source>
</evidence>
<dbReference type="InterPro" id="IPR003945">
    <property type="entry name" value="NU5C-like"/>
</dbReference>
<dbReference type="GO" id="GO:0003954">
    <property type="term" value="F:NADH dehydrogenase activity"/>
    <property type="evidence" value="ECO:0007669"/>
    <property type="project" value="TreeGrafter"/>
</dbReference>
<sequence>MGGLIKFLPVTYSLLMVGTISLMALPFVSGYYSKDLILELAYSKYSFSGTYAFVLGSLTAFLTAFYSFRLISLVFLTSPNGGKLTYLNSHESSFIMILPMIILGIFSIFLVISFQIYLLELVLIFSGNCF</sequence>
<comment type="caution">
    <text evidence="7">The sequence shown here is derived from an EMBL/GenBank/DDBJ whole genome shotgun (WGS) entry which is preliminary data.</text>
</comment>
<feature type="transmembrane region" description="Helical" evidence="5">
    <location>
        <begin position="52"/>
        <end position="76"/>
    </location>
</feature>